<keyword evidence="5" id="KW-1185">Reference proteome</keyword>
<dbReference type="PANTHER" id="PTHR42880">
    <property type="entry name" value="HOMOCITRATE SYNTHASE"/>
    <property type="match status" value="1"/>
</dbReference>
<dbReference type="STRING" id="520767.ATZ99_02730"/>
<comment type="similarity">
    <text evidence="2">Belongs to the alpha-IPM synthase/homocitrate synthase family.</text>
</comment>
<dbReference type="Gene3D" id="3.20.20.70">
    <property type="entry name" value="Aldolase class I"/>
    <property type="match status" value="1"/>
</dbReference>
<dbReference type="PROSITE" id="PS00816">
    <property type="entry name" value="AIPM_HOMOCIT_SYNTH_2"/>
    <property type="match status" value="1"/>
</dbReference>
<dbReference type="PATRIC" id="fig|520767.4.peg.273"/>
<evidence type="ECO:0000313" key="4">
    <source>
        <dbReference type="EMBL" id="KYO68410.1"/>
    </source>
</evidence>
<evidence type="ECO:0000259" key="3">
    <source>
        <dbReference type="PROSITE" id="PS50991"/>
    </source>
</evidence>
<dbReference type="PROSITE" id="PS50991">
    <property type="entry name" value="PYR_CT"/>
    <property type="match status" value="1"/>
</dbReference>
<dbReference type="OrthoDB" id="9804858at2"/>
<keyword evidence="4" id="KW-0012">Acyltransferase</keyword>
<dbReference type="AlphaFoldDB" id="A0A162MY87"/>
<dbReference type="InterPro" id="IPR002034">
    <property type="entry name" value="AIPM/Hcit_synth_CS"/>
</dbReference>
<dbReference type="InterPro" id="IPR013477">
    <property type="entry name" value="NifV/FrbC"/>
</dbReference>
<name>A0A162MY87_9FIRM</name>
<comment type="caution">
    <text evidence="4">The sequence shown here is derived from an EMBL/GenBank/DDBJ whole genome shotgun (WGS) entry which is preliminary data.</text>
</comment>
<accession>A0A162MY87</accession>
<dbReference type="InterPro" id="IPR000891">
    <property type="entry name" value="PYR_CT"/>
</dbReference>
<dbReference type="Pfam" id="PF22617">
    <property type="entry name" value="HCS_D2"/>
    <property type="match status" value="1"/>
</dbReference>
<evidence type="ECO:0000256" key="2">
    <source>
        <dbReference type="RuleBase" id="RU003523"/>
    </source>
</evidence>
<dbReference type="Gene3D" id="1.10.238.260">
    <property type="match status" value="1"/>
</dbReference>
<protein>
    <submittedName>
        <fullName evidence="4">2-isopropylmalate synthase</fullName>
        <ecNumber evidence="4">2.3.3.13</ecNumber>
    </submittedName>
</protein>
<reference evidence="4 5" key="1">
    <citation type="submission" date="2015-12" db="EMBL/GenBank/DDBJ databases">
        <title>Draft genome of Thermovenabulum gondwanense isolated from a red thermophilic microbial mat colonisisng an outflow channel of a bore well.</title>
        <authorList>
            <person name="Patel B.K."/>
        </authorList>
    </citation>
    <scope>NUCLEOTIDE SEQUENCE [LARGE SCALE GENOMIC DNA]</scope>
    <source>
        <strain evidence="4 5">R270</strain>
    </source>
</reference>
<sequence length="381" mass="42046">MKPKVLWVDTTLRDGEQTAGVVFAPEEKVIIAKLLDMIGVDQIEAGIPAMGEEEVKSIRAIVKAGLKASIMAWNRAVIDDIEKSLKCGVDAVAISIAVSDLHIQHKLRTTREKVIEQMVEATVFAKKHGVYVSVNAEDASRADQDFLIEFCKAAKEAGADRLRFCDTVGILDPFSTYEKIKKLRAAVDLEIEMHTHNDFGMATANAIAGIIAGATHVGVTVNGLGERAGNAALEEVAMALKYVLGWEISLKTELFKEISEYVAKASGRIIPPWKAIVGENIFAHESGIHVDGALKHPETYEVFNPSEVGLERKIFIGKHSGTAAIISTLGKYDIRISREEAQELLKKVRETAVSIKRSLTEREFLYLYYNWNQKKVGREVI</sequence>
<dbReference type="EC" id="2.3.3.13" evidence="4"/>
<dbReference type="EMBL" id="LOHZ01000018">
    <property type="protein sequence ID" value="KYO68410.1"/>
    <property type="molecule type" value="Genomic_DNA"/>
</dbReference>
<proteinExistence type="inferred from homology"/>
<dbReference type="NCBIfam" id="TIGR02660">
    <property type="entry name" value="nifV_homocitr"/>
    <property type="match status" value="1"/>
</dbReference>
<dbReference type="GO" id="GO:0019752">
    <property type="term" value="P:carboxylic acid metabolic process"/>
    <property type="evidence" value="ECO:0007669"/>
    <property type="project" value="InterPro"/>
</dbReference>
<dbReference type="PANTHER" id="PTHR42880:SF1">
    <property type="entry name" value="ISOPROPYLMALATE_HOMOCITRATE_CITRAMALATE SYNTHASE FAMILY PROTEIN"/>
    <property type="match status" value="1"/>
</dbReference>
<organism evidence="4 5">
    <name type="scientific">Thermovenabulum gondwanense</name>
    <dbReference type="NCBI Taxonomy" id="520767"/>
    <lineage>
        <taxon>Bacteria</taxon>
        <taxon>Bacillati</taxon>
        <taxon>Bacillota</taxon>
        <taxon>Clostridia</taxon>
        <taxon>Thermosediminibacterales</taxon>
        <taxon>Thermosediminibacteraceae</taxon>
        <taxon>Thermovenabulum</taxon>
    </lineage>
</organism>
<evidence type="ECO:0000313" key="5">
    <source>
        <dbReference type="Proteomes" id="UP000075737"/>
    </source>
</evidence>
<dbReference type="PROSITE" id="PS00815">
    <property type="entry name" value="AIPM_HOMOCIT_SYNTH_1"/>
    <property type="match status" value="1"/>
</dbReference>
<dbReference type="InterPro" id="IPR013785">
    <property type="entry name" value="Aldolase_TIM"/>
</dbReference>
<keyword evidence="1 2" id="KW-0808">Transferase</keyword>
<dbReference type="GO" id="GO:0003852">
    <property type="term" value="F:2-isopropylmalate synthase activity"/>
    <property type="evidence" value="ECO:0007669"/>
    <property type="project" value="UniProtKB-EC"/>
</dbReference>
<dbReference type="CDD" id="cd07939">
    <property type="entry name" value="DRE_TIM_NifV"/>
    <property type="match status" value="1"/>
</dbReference>
<dbReference type="Pfam" id="PF00682">
    <property type="entry name" value="HMGL-like"/>
    <property type="match status" value="1"/>
</dbReference>
<evidence type="ECO:0000256" key="1">
    <source>
        <dbReference type="ARBA" id="ARBA00022679"/>
    </source>
</evidence>
<dbReference type="SUPFAM" id="SSF51569">
    <property type="entry name" value="Aldolase"/>
    <property type="match status" value="1"/>
</dbReference>
<dbReference type="RefSeq" id="WP_068747454.1">
    <property type="nucleotide sequence ID" value="NZ_LOHZ01000018.1"/>
</dbReference>
<gene>
    <name evidence="4" type="primary">leuA_1</name>
    <name evidence="4" type="ORF">ATZ99_02730</name>
</gene>
<dbReference type="InterPro" id="IPR054691">
    <property type="entry name" value="LeuA/HCS_post-cat"/>
</dbReference>
<feature type="domain" description="Pyruvate carboxyltransferase" evidence="3">
    <location>
        <begin position="5"/>
        <end position="256"/>
    </location>
</feature>
<dbReference type="Proteomes" id="UP000075737">
    <property type="component" value="Unassembled WGS sequence"/>
</dbReference>